<feature type="binding site" description="axial binding residue" evidence="8">
    <location>
        <position position="85"/>
    </location>
    <ligand>
        <name>heme</name>
        <dbReference type="ChEBI" id="CHEBI:30413"/>
        <note>ligand shared with second transmembrane subunit</note>
    </ligand>
    <ligandPart>
        <name>Fe</name>
        <dbReference type="ChEBI" id="CHEBI:18248"/>
    </ligandPart>
</feature>
<sequence length="131" mass="15352">MKINRPLSPHLTIYKPQLTSTFSIFHRISGAFLATMVFSSILLLKIGDLNLTSYYFYWYAFFFTFYFHWLILSVVNFTLLALCYHMSNGIRHLLWDLGLFLELSKVYTSGIIMLFCAACLAVLNIIRFYFS</sequence>
<feature type="transmembrane region" description="Helical" evidence="9">
    <location>
        <begin position="107"/>
        <end position="130"/>
    </location>
</feature>
<feature type="transmembrane region" description="Helical" evidence="9">
    <location>
        <begin position="56"/>
        <end position="87"/>
    </location>
</feature>
<evidence type="ECO:0000256" key="1">
    <source>
        <dbReference type="ARBA" id="ARBA00004141"/>
    </source>
</evidence>
<dbReference type="PROSITE" id="PS01000">
    <property type="entry name" value="SDH_CYT_1"/>
    <property type="match status" value="1"/>
</dbReference>
<dbReference type="SUPFAM" id="SSF81343">
    <property type="entry name" value="Fumarate reductase respiratory complex transmembrane subunits"/>
    <property type="match status" value="1"/>
</dbReference>
<dbReference type="GO" id="GO:0016020">
    <property type="term" value="C:membrane"/>
    <property type="evidence" value="ECO:0007669"/>
    <property type="project" value="UniProtKB-SubCell"/>
</dbReference>
<evidence type="ECO:0000256" key="6">
    <source>
        <dbReference type="ARBA" id="ARBA00023004"/>
    </source>
</evidence>
<dbReference type="PIRSF" id="PIRSF000178">
    <property type="entry name" value="SDH_cyt_b560"/>
    <property type="match status" value="1"/>
</dbReference>
<evidence type="ECO:0000256" key="5">
    <source>
        <dbReference type="ARBA" id="ARBA00022989"/>
    </source>
</evidence>
<evidence type="ECO:0000256" key="8">
    <source>
        <dbReference type="PIRSR" id="PIRSR000178-1"/>
    </source>
</evidence>
<dbReference type="PROSITE" id="PS01001">
    <property type="entry name" value="SDH_CYT_2"/>
    <property type="match status" value="1"/>
</dbReference>
<dbReference type="AlphaFoldDB" id="A0A5J6XHW7"/>
<comment type="subcellular location">
    <subcellularLocation>
        <location evidence="1">Membrane</location>
        <topology evidence="1">Multi-pass membrane protein</topology>
    </subcellularLocation>
</comment>
<keyword evidence="4 8" id="KW-0479">Metal-binding</keyword>
<dbReference type="EMBL" id="MK131350">
    <property type="protein sequence ID" value="QFK69617.1"/>
    <property type="molecule type" value="Genomic_DNA"/>
</dbReference>
<proteinExistence type="predicted"/>
<reference evidence="10" key="1">
    <citation type="submission" date="2018-11" db="EMBL/GenBank/DDBJ databases">
        <authorList>
            <person name="Zhenggang X."/>
            <person name="Meng D."/>
        </authorList>
    </citation>
    <scope>NUCLEOTIDE SEQUENCE</scope>
</reference>
<dbReference type="GO" id="GO:0005739">
    <property type="term" value="C:mitochondrion"/>
    <property type="evidence" value="ECO:0007669"/>
    <property type="project" value="GOC"/>
</dbReference>
<evidence type="ECO:0000256" key="4">
    <source>
        <dbReference type="ARBA" id="ARBA00022723"/>
    </source>
</evidence>
<keyword evidence="2 8" id="KW-0349">Heme</keyword>
<evidence type="ECO:0000256" key="2">
    <source>
        <dbReference type="ARBA" id="ARBA00022617"/>
    </source>
</evidence>
<accession>A0A5J6XHW7</accession>
<keyword evidence="10" id="KW-0496">Mitochondrion</keyword>
<evidence type="ECO:0000256" key="7">
    <source>
        <dbReference type="ARBA" id="ARBA00023136"/>
    </source>
</evidence>
<keyword evidence="6 8" id="KW-0408">Iron</keyword>
<feature type="transmembrane region" description="Helical" evidence="9">
    <location>
        <begin position="24"/>
        <end position="44"/>
    </location>
</feature>
<dbReference type="InterPro" id="IPR034804">
    <property type="entry name" value="SQR/QFR_C/D"/>
</dbReference>
<dbReference type="InterPro" id="IPR000701">
    <property type="entry name" value="SuccDH_FuR_B_TM-su"/>
</dbReference>
<protein>
    <submittedName>
        <fullName evidence="10">Succinate dehydrogenase subunit 3</fullName>
    </submittedName>
</protein>
<geneLocation type="mitochondrion" evidence="10"/>
<dbReference type="Pfam" id="PF01127">
    <property type="entry name" value="Sdh_cyt"/>
    <property type="match status" value="1"/>
</dbReference>
<evidence type="ECO:0000256" key="3">
    <source>
        <dbReference type="ARBA" id="ARBA00022692"/>
    </source>
</evidence>
<dbReference type="NCBIfam" id="TIGR02970">
    <property type="entry name" value="succ_dehyd_cytB"/>
    <property type="match status" value="1"/>
</dbReference>
<dbReference type="GO" id="GO:0006121">
    <property type="term" value="P:mitochondrial electron transport, succinate to ubiquinone"/>
    <property type="evidence" value="ECO:0007669"/>
    <property type="project" value="TreeGrafter"/>
</dbReference>
<keyword evidence="5 9" id="KW-1133">Transmembrane helix</keyword>
<dbReference type="PANTHER" id="PTHR10978:SF5">
    <property type="entry name" value="SUCCINATE DEHYDROGENASE CYTOCHROME B560 SUBUNIT, MITOCHONDRIAL"/>
    <property type="match status" value="1"/>
</dbReference>
<dbReference type="InterPro" id="IPR014314">
    <property type="entry name" value="Succ_DH_cytb556"/>
</dbReference>
<dbReference type="GO" id="GO:0006099">
    <property type="term" value="P:tricarboxylic acid cycle"/>
    <property type="evidence" value="ECO:0007669"/>
    <property type="project" value="InterPro"/>
</dbReference>
<name>A0A5J6XHW7_9BRYO</name>
<evidence type="ECO:0000313" key="10">
    <source>
        <dbReference type="EMBL" id="QFK69617.1"/>
    </source>
</evidence>
<organism evidence="10">
    <name type="scientific">Pogonatum inflexum</name>
    <dbReference type="NCBI Taxonomy" id="185755"/>
    <lineage>
        <taxon>Eukaryota</taxon>
        <taxon>Viridiplantae</taxon>
        <taxon>Streptophyta</taxon>
        <taxon>Embryophyta</taxon>
        <taxon>Bryophyta</taxon>
        <taxon>Bryophytina</taxon>
        <taxon>Polytrichopsida</taxon>
        <taxon>Polytrichales</taxon>
        <taxon>Polytrichaceae</taxon>
        <taxon>Pogonatum</taxon>
    </lineage>
</organism>
<dbReference type="InterPro" id="IPR018495">
    <property type="entry name" value="Succ_DH_cyt_bsu_CS"/>
</dbReference>
<dbReference type="CDD" id="cd03499">
    <property type="entry name" value="SQR_TypeC_SdhC"/>
    <property type="match status" value="1"/>
</dbReference>
<evidence type="ECO:0000256" key="9">
    <source>
        <dbReference type="SAM" id="Phobius"/>
    </source>
</evidence>
<keyword evidence="3 9" id="KW-0812">Transmembrane</keyword>
<dbReference type="GO" id="GO:0046872">
    <property type="term" value="F:metal ion binding"/>
    <property type="evidence" value="ECO:0007669"/>
    <property type="project" value="UniProtKB-KW"/>
</dbReference>
<dbReference type="GO" id="GO:0009055">
    <property type="term" value="F:electron transfer activity"/>
    <property type="evidence" value="ECO:0007669"/>
    <property type="project" value="InterPro"/>
</dbReference>
<comment type="cofactor">
    <cofactor evidence="8">
        <name>heme</name>
        <dbReference type="ChEBI" id="CHEBI:30413"/>
    </cofactor>
    <text evidence="8">The heme is bound between the two transmembrane subunits.</text>
</comment>
<dbReference type="PANTHER" id="PTHR10978">
    <property type="entry name" value="SUCCINATE DEHYDROGENASE CYTOCHROME B560 SUBUNIT"/>
    <property type="match status" value="1"/>
</dbReference>
<keyword evidence="7 9" id="KW-0472">Membrane</keyword>
<dbReference type="Gene3D" id="1.20.1300.10">
    <property type="entry name" value="Fumarate reductase/succinate dehydrogenase, transmembrane subunit"/>
    <property type="match status" value="1"/>
</dbReference>
<gene>
    <name evidence="10" type="primary">sdh3</name>
</gene>